<feature type="compositionally biased region" description="Polar residues" evidence="1">
    <location>
        <begin position="463"/>
        <end position="501"/>
    </location>
</feature>
<dbReference type="Proteomes" id="UP000078512">
    <property type="component" value="Unassembled WGS sequence"/>
</dbReference>
<evidence type="ECO:0000256" key="1">
    <source>
        <dbReference type="SAM" id="MobiDB-lite"/>
    </source>
</evidence>
<feature type="region of interest" description="Disordered" evidence="1">
    <location>
        <begin position="131"/>
        <end position="343"/>
    </location>
</feature>
<feature type="region of interest" description="Disordered" evidence="1">
    <location>
        <begin position="1"/>
        <end position="42"/>
    </location>
</feature>
<keyword evidence="3" id="KW-1185">Reference proteome</keyword>
<evidence type="ECO:0000313" key="3">
    <source>
        <dbReference type="Proteomes" id="UP000078512"/>
    </source>
</evidence>
<feature type="region of interest" description="Disordered" evidence="1">
    <location>
        <begin position="363"/>
        <end position="517"/>
    </location>
</feature>
<protein>
    <submittedName>
        <fullName evidence="2">Uncharacterized protein</fullName>
    </submittedName>
</protein>
<reference evidence="2 3" key="1">
    <citation type="submission" date="2016-05" db="EMBL/GenBank/DDBJ databases">
        <title>Genome sequencing reveals origins of a unique bacterial endosymbiosis in the earliest lineages of terrestrial Fungi.</title>
        <authorList>
            <consortium name="DOE Joint Genome Institute"/>
            <person name="Uehling J."/>
            <person name="Gryganskyi A."/>
            <person name="Hameed K."/>
            <person name="Tschaplinski T."/>
            <person name="Misztal P."/>
            <person name="Wu S."/>
            <person name="Desiro A."/>
            <person name="Vande Pol N."/>
            <person name="Du Z.-Y."/>
            <person name="Zienkiewicz A."/>
            <person name="Zienkiewicz K."/>
            <person name="Morin E."/>
            <person name="Tisserant E."/>
            <person name="Splivallo R."/>
            <person name="Hainaut M."/>
            <person name="Henrissat B."/>
            <person name="Ohm R."/>
            <person name="Kuo A."/>
            <person name="Yan J."/>
            <person name="Lipzen A."/>
            <person name="Nolan M."/>
            <person name="Labutti K."/>
            <person name="Barry K."/>
            <person name="Goldstein A."/>
            <person name="Labbe J."/>
            <person name="Schadt C."/>
            <person name="Tuskan G."/>
            <person name="Grigoriev I."/>
            <person name="Martin F."/>
            <person name="Vilgalys R."/>
            <person name="Bonito G."/>
        </authorList>
    </citation>
    <scope>NUCLEOTIDE SEQUENCE [LARGE SCALE GENOMIC DNA]</scope>
    <source>
        <strain evidence="2 3">AG-77</strain>
    </source>
</reference>
<dbReference type="STRING" id="1314771.A0A197K7C5"/>
<feature type="compositionally biased region" description="Polar residues" evidence="1">
    <location>
        <begin position="363"/>
        <end position="378"/>
    </location>
</feature>
<sequence>MDDHPQRQVHLPHPSSSSRHDHQPHHPHFQAHYRHQQDIHGPLSASVVEGRRAFPFHSSLRSTPLSFSTPAPPSANLSVADILDKYQDANSDFLVSILNAKAKEDERKAEEERYKTEQIKLQSKQLELELAKEKRRGGSPSAARPGYASESSAGHYASTSNSYYNNSSSINNNNNSNSSNNNNNSNNNNPYSPYPSGDGPRSHQPNGGSIHRDHHNSHGPKDTQDYVPSPVRQDMHMLPSPQSRPPVLKINTSVRQYVPQPHSSQRLPPSPRATLPPLPATAPAKSNGRNYNFPPLSTSSAQSSPIGVVDYQSHIPPPVTPKDDLSPTSALSPTQSHNMKRKSIHHDAVMDAVRAKVFRNATASAASGQNQQKKSTSNDSERESTRRKIHHGPTSPEATKRPTELPQPVSAPVSSEPKQQQQQQQQDEYRSVKLEGPLLSSLPLTTSPHSPSPGNVDNRDSNHGANRSGSGSPTSANASFNTRRPSNYSGNKSRPSLSGPTSAEGRDSREIVEAASS</sequence>
<feature type="compositionally biased region" description="Low complexity" evidence="1">
    <location>
        <begin position="160"/>
        <end position="196"/>
    </location>
</feature>
<organism evidence="2 3">
    <name type="scientific">Linnemannia elongata AG-77</name>
    <dbReference type="NCBI Taxonomy" id="1314771"/>
    <lineage>
        <taxon>Eukaryota</taxon>
        <taxon>Fungi</taxon>
        <taxon>Fungi incertae sedis</taxon>
        <taxon>Mucoromycota</taxon>
        <taxon>Mortierellomycotina</taxon>
        <taxon>Mortierellomycetes</taxon>
        <taxon>Mortierellales</taxon>
        <taxon>Mortierellaceae</taxon>
        <taxon>Linnemannia</taxon>
    </lineage>
</organism>
<feature type="compositionally biased region" description="Pro residues" evidence="1">
    <location>
        <begin position="268"/>
        <end position="280"/>
    </location>
</feature>
<dbReference type="EMBL" id="KV442020">
    <property type="protein sequence ID" value="OAQ33572.1"/>
    <property type="molecule type" value="Genomic_DNA"/>
</dbReference>
<evidence type="ECO:0000313" key="2">
    <source>
        <dbReference type="EMBL" id="OAQ33572.1"/>
    </source>
</evidence>
<feature type="compositionally biased region" description="Basic residues" evidence="1">
    <location>
        <begin position="22"/>
        <end position="34"/>
    </location>
</feature>
<name>A0A197K7C5_9FUNG</name>
<dbReference type="AlphaFoldDB" id="A0A197K7C5"/>
<dbReference type="OrthoDB" id="2272836at2759"/>
<accession>A0A197K7C5</accession>
<feature type="compositionally biased region" description="Basic and acidic residues" evidence="1">
    <location>
        <begin position="504"/>
        <end position="517"/>
    </location>
</feature>
<feature type="compositionally biased region" description="Polar residues" evidence="1">
    <location>
        <begin position="250"/>
        <end position="265"/>
    </location>
</feature>
<feature type="compositionally biased region" description="Polar residues" evidence="1">
    <location>
        <begin position="326"/>
        <end position="337"/>
    </location>
</feature>
<feature type="compositionally biased region" description="Low complexity" evidence="1">
    <location>
        <begin position="437"/>
        <end position="453"/>
    </location>
</feature>
<gene>
    <name evidence="2" type="ORF">K457DRAFT_152506</name>
</gene>
<feature type="compositionally biased region" description="Polar residues" evidence="1">
    <location>
        <begin position="287"/>
        <end position="305"/>
    </location>
</feature>
<proteinExistence type="predicted"/>